<accession>A0ABP9WV75</accession>
<dbReference type="RefSeq" id="WP_345720720.1">
    <property type="nucleotide sequence ID" value="NZ_BAABRU010000003.1"/>
</dbReference>
<feature type="transmembrane region" description="Helical" evidence="1">
    <location>
        <begin position="21"/>
        <end position="42"/>
    </location>
</feature>
<organism evidence="2 3">
    <name type="scientific">Herpetosiphon gulosus</name>
    <dbReference type="NCBI Taxonomy" id="1973496"/>
    <lineage>
        <taxon>Bacteria</taxon>
        <taxon>Bacillati</taxon>
        <taxon>Chloroflexota</taxon>
        <taxon>Chloroflexia</taxon>
        <taxon>Herpetosiphonales</taxon>
        <taxon>Herpetosiphonaceae</taxon>
        <taxon>Herpetosiphon</taxon>
    </lineage>
</organism>
<proteinExistence type="predicted"/>
<protein>
    <submittedName>
        <fullName evidence="2">Uncharacterized protein</fullName>
    </submittedName>
</protein>
<dbReference type="InterPro" id="IPR036922">
    <property type="entry name" value="Rieske_2Fe-2S_sf"/>
</dbReference>
<evidence type="ECO:0000256" key="1">
    <source>
        <dbReference type="SAM" id="Phobius"/>
    </source>
</evidence>
<keyword evidence="1" id="KW-0812">Transmembrane</keyword>
<dbReference type="EMBL" id="BAABRU010000003">
    <property type="protein sequence ID" value="GAA5527084.1"/>
    <property type="molecule type" value="Genomic_DNA"/>
</dbReference>
<dbReference type="Proteomes" id="UP001428290">
    <property type="component" value="Unassembled WGS sequence"/>
</dbReference>
<keyword evidence="1" id="KW-0472">Membrane</keyword>
<keyword evidence="1" id="KW-1133">Transmembrane helix</keyword>
<name>A0ABP9WV75_9CHLR</name>
<comment type="caution">
    <text evidence="2">The sequence shown here is derived from an EMBL/GenBank/DDBJ whole genome shotgun (WGS) entry which is preliminary data.</text>
</comment>
<reference evidence="2 3" key="1">
    <citation type="submission" date="2024-02" db="EMBL/GenBank/DDBJ databases">
        <title>Herpetosiphon gulosus NBRC 112829.</title>
        <authorList>
            <person name="Ichikawa N."/>
            <person name="Katano-Makiyama Y."/>
            <person name="Hidaka K."/>
        </authorList>
    </citation>
    <scope>NUCLEOTIDE SEQUENCE [LARGE SCALE GENOMIC DNA]</scope>
    <source>
        <strain evidence="2 3">NBRC 112829</strain>
    </source>
</reference>
<dbReference type="Gene3D" id="2.102.10.10">
    <property type="entry name" value="Rieske [2Fe-2S] iron-sulphur domain"/>
    <property type="match status" value="1"/>
</dbReference>
<evidence type="ECO:0000313" key="3">
    <source>
        <dbReference type="Proteomes" id="UP001428290"/>
    </source>
</evidence>
<gene>
    <name evidence="2" type="ORF">Hgul01_00866</name>
</gene>
<sequence length="169" mass="19309">MSMLDPYEIERIERSRKRATRLLMVVMSLATLFCGALFVYIISPPPREYSIGPVSQFPIGQTIQVSVKQLNASETIASRPEVSDDALLVTRVSTDQWRVFLAWDSLSGCIVLYEQSNQTYRDQCSDRVYDERGLLISESRRLRLGELPVTIVGDQVQIRDELLPDPRQE</sequence>
<evidence type="ECO:0000313" key="2">
    <source>
        <dbReference type="EMBL" id="GAA5527084.1"/>
    </source>
</evidence>
<keyword evidence="3" id="KW-1185">Reference proteome</keyword>